<reference evidence="1" key="2">
    <citation type="submission" date="2020-11" db="EMBL/GenBank/DDBJ databases">
        <authorList>
            <person name="McCartney M.A."/>
            <person name="Auch B."/>
            <person name="Kono T."/>
            <person name="Mallez S."/>
            <person name="Becker A."/>
            <person name="Gohl D.M."/>
            <person name="Silverstein K.A.T."/>
            <person name="Koren S."/>
            <person name="Bechman K.B."/>
            <person name="Herman A."/>
            <person name="Abrahante J.E."/>
            <person name="Garbe J."/>
        </authorList>
    </citation>
    <scope>NUCLEOTIDE SEQUENCE</scope>
    <source>
        <strain evidence="1">Duluth1</strain>
        <tissue evidence="1">Whole animal</tissue>
    </source>
</reference>
<comment type="caution">
    <text evidence="1">The sequence shown here is derived from an EMBL/GenBank/DDBJ whole genome shotgun (WGS) entry which is preliminary data.</text>
</comment>
<reference evidence="1" key="1">
    <citation type="journal article" date="2019" name="bioRxiv">
        <title>The Genome of the Zebra Mussel, Dreissena polymorpha: A Resource for Invasive Species Research.</title>
        <authorList>
            <person name="McCartney M.A."/>
            <person name="Auch B."/>
            <person name="Kono T."/>
            <person name="Mallez S."/>
            <person name="Zhang Y."/>
            <person name="Obille A."/>
            <person name="Becker A."/>
            <person name="Abrahante J.E."/>
            <person name="Garbe J."/>
            <person name="Badalamenti J.P."/>
            <person name="Herman A."/>
            <person name="Mangelson H."/>
            <person name="Liachko I."/>
            <person name="Sullivan S."/>
            <person name="Sone E.D."/>
            <person name="Koren S."/>
            <person name="Silverstein K.A.T."/>
            <person name="Beckman K.B."/>
            <person name="Gohl D.M."/>
        </authorList>
    </citation>
    <scope>NUCLEOTIDE SEQUENCE</scope>
    <source>
        <strain evidence="1">Duluth1</strain>
        <tissue evidence="1">Whole animal</tissue>
    </source>
</reference>
<sequence length="84" mass="9266">MGETFGPNFLGRDKTGNSILCHGLATPEFLGGECVRLQKVFLGSILYVCPKCRPICLFIETAGSGDLFEDCRPCFDNCRDNIMI</sequence>
<evidence type="ECO:0000313" key="2">
    <source>
        <dbReference type="Proteomes" id="UP000828390"/>
    </source>
</evidence>
<proteinExistence type="predicted"/>
<name>A0A9D4JZ43_DREPO</name>
<protein>
    <submittedName>
        <fullName evidence="1">Uncharacterized protein</fullName>
    </submittedName>
</protein>
<evidence type="ECO:0000313" key="1">
    <source>
        <dbReference type="EMBL" id="KAH3825907.1"/>
    </source>
</evidence>
<organism evidence="1 2">
    <name type="scientific">Dreissena polymorpha</name>
    <name type="common">Zebra mussel</name>
    <name type="synonym">Mytilus polymorpha</name>
    <dbReference type="NCBI Taxonomy" id="45954"/>
    <lineage>
        <taxon>Eukaryota</taxon>
        <taxon>Metazoa</taxon>
        <taxon>Spiralia</taxon>
        <taxon>Lophotrochozoa</taxon>
        <taxon>Mollusca</taxon>
        <taxon>Bivalvia</taxon>
        <taxon>Autobranchia</taxon>
        <taxon>Heteroconchia</taxon>
        <taxon>Euheterodonta</taxon>
        <taxon>Imparidentia</taxon>
        <taxon>Neoheterodontei</taxon>
        <taxon>Myida</taxon>
        <taxon>Dreissenoidea</taxon>
        <taxon>Dreissenidae</taxon>
        <taxon>Dreissena</taxon>
    </lineage>
</organism>
<keyword evidence="2" id="KW-1185">Reference proteome</keyword>
<dbReference type="AlphaFoldDB" id="A0A9D4JZ43"/>
<dbReference type="Proteomes" id="UP000828390">
    <property type="component" value="Unassembled WGS sequence"/>
</dbReference>
<accession>A0A9D4JZ43</accession>
<dbReference type="EMBL" id="JAIWYP010000005">
    <property type="protein sequence ID" value="KAH3825907.1"/>
    <property type="molecule type" value="Genomic_DNA"/>
</dbReference>
<gene>
    <name evidence="1" type="ORF">DPMN_127792</name>
</gene>